<organism evidence="4 5">
    <name type="scientific">Streptomyces kaniharaensis</name>
    <dbReference type="NCBI Taxonomy" id="212423"/>
    <lineage>
        <taxon>Bacteria</taxon>
        <taxon>Bacillati</taxon>
        <taxon>Actinomycetota</taxon>
        <taxon>Actinomycetes</taxon>
        <taxon>Kitasatosporales</taxon>
        <taxon>Streptomycetaceae</taxon>
        <taxon>Streptomyces</taxon>
    </lineage>
</organism>
<keyword evidence="1 4" id="KW-0808">Transferase</keyword>
<dbReference type="InterPro" id="IPR016181">
    <property type="entry name" value="Acyl_CoA_acyltransferase"/>
</dbReference>
<dbReference type="PROSITE" id="PS51186">
    <property type="entry name" value="GNAT"/>
    <property type="match status" value="1"/>
</dbReference>
<dbReference type="RefSeq" id="WP_153462287.1">
    <property type="nucleotide sequence ID" value="NZ_WBOF01000001.1"/>
</dbReference>
<name>A0A6N7KSL1_9ACTN</name>
<keyword evidence="5" id="KW-1185">Reference proteome</keyword>
<dbReference type="OrthoDB" id="3174529at2"/>
<evidence type="ECO:0000259" key="3">
    <source>
        <dbReference type="PROSITE" id="PS51186"/>
    </source>
</evidence>
<evidence type="ECO:0000313" key="5">
    <source>
        <dbReference type="Proteomes" id="UP000450000"/>
    </source>
</evidence>
<accession>A0A6N7KSL1</accession>
<reference evidence="4 5" key="1">
    <citation type="submission" date="2019-09" db="EMBL/GenBank/DDBJ databases">
        <title>Genome Sequences of Streptomyces kaniharaensis ATCC 21070.</title>
        <authorList>
            <person name="Zhu W."/>
            <person name="De Crecy-Lagard V."/>
            <person name="Richards N.G."/>
        </authorList>
    </citation>
    <scope>NUCLEOTIDE SEQUENCE [LARGE SCALE GENOMIC DNA]</scope>
    <source>
        <strain evidence="4 5">SF-557</strain>
    </source>
</reference>
<dbReference type="Pfam" id="PF08445">
    <property type="entry name" value="FR47"/>
    <property type="match status" value="1"/>
</dbReference>
<proteinExistence type="predicted"/>
<evidence type="ECO:0000313" key="4">
    <source>
        <dbReference type="EMBL" id="MQS13795.1"/>
    </source>
</evidence>
<keyword evidence="2" id="KW-0012">Acyltransferase</keyword>
<dbReference type="InterPro" id="IPR000182">
    <property type="entry name" value="GNAT_dom"/>
</dbReference>
<dbReference type="InterPro" id="IPR050832">
    <property type="entry name" value="Bact_Acetyltransf"/>
</dbReference>
<dbReference type="AlphaFoldDB" id="A0A6N7KSL1"/>
<dbReference type="InterPro" id="IPR013653">
    <property type="entry name" value="GCN5-like_dom"/>
</dbReference>
<dbReference type="PANTHER" id="PTHR43877:SF2">
    <property type="entry name" value="AMINOALKYLPHOSPHONATE N-ACETYLTRANSFERASE-RELATED"/>
    <property type="match status" value="1"/>
</dbReference>
<dbReference type="EMBL" id="WBOF01000001">
    <property type="protein sequence ID" value="MQS13795.1"/>
    <property type="molecule type" value="Genomic_DNA"/>
</dbReference>
<sequence length="286" mass="30147">MAWTLSTSLDDFRDRAGGFLAAHPAENTVLLTVVDRLAERGLNVFGERPPVFGWWRASEGGPVAGAFLRTPPYEPRLGLMPVPAAAELATELAAAGPEFSELAGVSGGADTVRSFAAAWSAATGAGHSVVENQRLYRLGELTGPPRPPAGRHRPAEPGDRDLVIRWYGEFRGETGVMLPNIPQAVDDRIAAGGLHLWEDDGHPVALAGNSPVTAGMSRIGPVYTPADLRGRGYASAVTAAASAHALAQGAAEVLLYTDLANPTSNSIYQQIGYRPVEDCLAVDFAR</sequence>
<dbReference type="SUPFAM" id="SSF55729">
    <property type="entry name" value="Acyl-CoA N-acyltransferases (Nat)"/>
    <property type="match status" value="1"/>
</dbReference>
<dbReference type="PANTHER" id="PTHR43877">
    <property type="entry name" value="AMINOALKYLPHOSPHONATE N-ACETYLTRANSFERASE-RELATED-RELATED"/>
    <property type="match status" value="1"/>
</dbReference>
<feature type="domain" description="N-acetyltransferase" evidence="3">
    <location>
        <begin position="150"/>
        <end position="286"/>
    </location>
</feature>
<gene>
    <name evidence="4" type="ORF">F7Q99_16335</name>
</gene>
<dbReference type="GO" id="GO:0016747">
    <property type="term" value="F:acyltransferase activity, transferring groups other than amino-acyl groups"/>
    <property type="evidence" value="ECO:0007669"/>
    <property type="project" value="InterPro"/>
</dbReference>
<evidence type="ECO:0000256" key="2">
    <source>
        <dbReference type="ARBA" id="ARBA00023315"/>
    </source>
</evidence>
<dbReference type="Proteomes" id="UP000450000">
    <property type="component" value="Unassembled WGS sequence"/>
</dbReference>
<comment type="caution">
    <text evidence="4">The sequence shown here is derived from an EMBL/GenBank/DDBJ whole genome shotgun (WGS) entry which is preliminary data.</text>
</comment>
<evidence type="ECO:0000256" key="1">
    <source>
        <dbReference type="ARBA" id="ARBA00022679"/>
    </source>
</evidence>
<dbReference type="Gene3D" id="3.40.630.30">
    <property type="match status" value="1"/>
</dbReference>
<protein>
    <submittedName>
        <fullName evidence="4">GNAT family N-acetyltransferase</fullName>
    </submittedName>
</protein>